<gene>
    <name evidence="1" type="ORF">K461DRAFT_99750</name>
</gene>
<organism evidence="1 2">
    <name type="scientific">Myriangium duriaei CBS 260.36</name>
    <dbReference type="NCBI Taxonomy" id="1168546"/>
    <lineage>
        <taxon>Eukaryota</taxon>
        <taxon>Fungi</taxon>
        <taxon>Dikarya</taxon>
        <taxon>Ascomycota</taxon>
        <taxon>Pezizomycotina</taxon>
        <taxon>Dothideomycetes</taxon>
        <taxon>Dothideomycetidae</taxon>
        <taxon>Myriangiales</taxon>
        <taxon>Myriangiaceae</taxon>
        <taxon>Myriangium</taxon>
    </lineage>
</organism>
<dbReference type="EMBL" id="ML996083">
    <property type="protein sequence ID" value="KAF2154657.1"/>
    <property type="molecule type" value="Genomic_DNA"/>
</dbReference>
<keyword evidence="2" id="KW-1185">Reference proteome</keyword>
<protein>
    <submittedName>
        <fullName evidence="1">Uncharacterized protein</fullName>
    </submittedName>
</protein>
<accession>A0A9P4J3A0</accession>
<reference evidence="1" key="1">
    <citation type="journal article" date="2020" name="Stud. Mycol.">
        <title>101 Dothideomycetes genomes: a test case for predicting lifestyles and emergence of pathogens.</title>
        <authorList>
            <person name="Haridas S."/>
            <person name="Albert R."/>
            <person name="Binder M."/>
            <person name="Bloem J."/>
            <person name="Labutti K."/>
            <person name="Salamov A."/>
            <person name="Andreopoulos B."/>
            <person name="Baker S."/>
            <person name="Barry K."/>
            <person name="Bills G."/>
            <person name="Bluhm B."/>
            <person name="Cannon C."/>
            <person name="Castanera R."/>
            <person name="Culley D."/>
            <person name="Daum C."/>
            <person name="Ezra D."/>
            <person name="Gonzalez J."/>
            <person name="Henrissat B."/>
            <person name="Kuo A."/>
            <person name="Liang C."/>
            <person name="Lipzen A."/>
            <person name="Lutzoni F."/>
            <person name="Magnuson J."/>
            <person name="Mondo S."/>
            <person name="Nolan M."/>
            <person name="Ohm R."/>
            <person name="Pangilinan J."/>
            <person name="Park H.-J."/>
            <person name="Ramirez L."/>
            <person name="Alfaro M."/>
            <person name="Sun H."/>
            <person name="Tritt A."/>
            <person name="Yoshinaga Y."/>
            <person name="Zwiers L.-H."/>
            <person name="Turgeon B."/>
            <person name="Goodwin S."/>
            <person name="Spatafora J."/>
            <person name="Crous P."/>
            <person name="Grigoriev I."/>
        </authorList>
    </citation>
    <scope>NUCLEOTIDE SEQUENCE</scope>
    <source>
        <strain evidence="1">CBS 260.36</strain>
    </source>
</reference>
<evidence type="ECO:0000313" key="1">
    <source>
        <dbReference type="EMBL" id="KAF2154657.1"/>
    </source>
</evidence>
<sequence length="90" mass="10349">MRLKPSRVSLLFRSSRAFWWGRGPCAAHGARSSGSCALGRQEWLRVCQRYSALSYSPCSPSWHDRSSLGKRHNPNQCHAHLWINCVFSRF</sequence>
<dbReference type="AlphaFoldDB" id="A0A9P4J3A0"/>
<evidence type="ECO:0000313" key="2">
    <source>
        <dbReference type="Proteomes" id="UP000799439"/>
    </source>
</evidence>
<name>A0A9P4J3A0_9PEZI</name>
<comment type="caution">
    <text evidence="1">The sequence shown here is derived from an EMBL/GenBank/DDBJ whole genome shotgun (WGS) entry which is preliminary data.</text>
</comment>
<dbReference type="Proteomes" id="UP000799439">
    <property type="component" value="Unassembled WGS sequence"/>
</dbReference>
<proteinExistence type="predicted"/>